<evidence type="ECO:0000313" key="10">
    <source>
        <dbReference type="Proteomes" id="UP000813444"/>
    </source>
</evidence>
<dbReference type="Pfam" id="PF00004">
    <property type="entry name" value="AAA"/>
    <property type="match status" value="1"/>
</dbReference>
<dbReference type="GO" id="GO:0006271">
    <property type="term" value="P:DNA strand elongation involved in DNA replication"/>
    <property type="evidence" value="ECO:0007669"/>
    <property type="project" value="UniProtKB-ARBA"/>
</dbReference>
<dbReference type="CDD" id="cd00009">
    <property type="entry name" value="AAA"/>
    <property type="match status" value="1"/>
</dbReference>
<evidence type="ECO:0000256" key="1">
    <source>
        <dbReference type="ARBA" id="ARBA00004123"/>
    </source>
</evidence>
<dbReference type="InterPro" id="IPR011333">
    <property type="entry name" value="SKP1/BTB/POZ_sf"/>
</dbReference>
<dbReference type="OrthoDB" id="2414723at2759"/>
<organism evidence="9 10">
    <name type="scientific">Stachybotrys elegans</name>
    <dbReference type="NCBI Taxonomy" id="80388"/>
    <lineage>
        <taxon>Eukaryota</taxon>
        <taxon>Fungi</taxon>
        <taxon>Dikarya</taxon>
        <taxon>Ascomycota</taxon>
        <taxon>Pezizomycotina</taxon>
        <taxon>Sordariomycetes</taxon>
        <taxon>Hypocreomycetidae</taxon>
        <taxon>Hypocreales</taxon>
        <taxon>Stachybotryaceae</taxon>
        <taxon>Stachybotrys</taxon>
    </lineage>
</organism>
<dbReference type="PANTHER" id="PTHR31758">
    <property type="entry name" value="BTB/POZ DOMAIN-CONTAINING PROTEIN YLR108C"/>
    <property type="match status" value="1"/>
</dbReference>
<dbReference type="InterPro" id="IPR013748">
    <property type="entry name" value="Rep_factorC_C"/>
</dbReference>
<dbReference type="Pfam" id="PF08542">
    <property type="entry name" value="Rep_fac_C"/>
    <property type="match status" value="1"/>
</dbReference>
<dbReference type="SUPFAM" id="SSF54695">
    <property type="entry name" value="POZ domain"/>
    <property type="match status" value="1"/>
</dbReference>
<dbReference type="InterPro" id="IPR003593">
    <property type="entry name" value="AAA+_ATPase"/>
</dbReference>
<comment type="caution">
    <text evidence="9">The sequence shown here is derived from an EMBL/GenBank/DDBJ whole genome shotgun (WGS) entry which is preliminary data.</text>
</comment>
<keyword evidence="4" id="KW-0547">Nucleotide-binding</keyword>
<keyword evidence="5" id="KW-0067">ATP-binding</keyword>
<dbReference type="GO" id="GO:0016887">
    <property type="term" value="F:ATP hydrolysis activity"/>
    <property type="evidence" value="ECO:0007669"/>
    <property type="project" value="InterPro"/>
</dbReference>
<comment type="similarity">
    <text evidence="2">Belongs to the activator 1 small subunits family.</text>
</comment>
<feature type="region of interest" description="Disordered" evidence="7">
    <location>
        <begin position="1"/>
        <end position="33"/>
    </location>
</feature>
<accession>A0A8K0WSQ9</accession>
<feature type="compositionally biased region" description="Low complexity" evidence="7">
    <location>
        <begin position="849"/>
        <end position="862"/>
    </location>
</feature>
<evidence type="ECO:0000313" key="9">
    <source>
        <dbReference type="EMBL" id="KAH7320105.1"/>
    </source>
</evidence>
<dbReference type="Gene3D" id="1.10.8.60">
    <property type="match status" value="1"/>
</dbReference>
<evidence type="ECO:0000259" key="8">
    <source>
        <dbReference type="SMART" id="SM00382"/>
    </source>
</evidence>
<dbReference type="GO" id="GO:0003677">
    <property type="term" value="F:DNA binding"/>
    <property type="evidence" value="ECO:0007669"/>
    <property type="project" value="InterPro"/>
</dbReference>
<name>A0A8K0WSQ9_9HYPO</name>
<dbReference type="InterPro" id="IPR003959">
    <property type="entry name" value="ATPase_AAA_core"/>
</dbReference>
<feature type="domain" description="AAA+ ATPase" evidence="8">
    <location>
        <begin position="75"/>
        <end position="219"/>
    </location>
</feature>
<evidence type="ECO:0000256" key="7">
    <source>
        <dbReference type="SAM" id="MobiDB-lite"/>
    </source>
</evidence>
<dbReference type="InterPro" id="IPR008921">
    <property type="entry name" value="DNA_pol3_clamp-load_cplx_C"/>
</dbReference>
<keyword evidence="10" id="KW-1185">Reference proteome</keyword>
<reference evidence="9" key="1">
    <citation type="journal article" date="2021" name="Nat. Commun.">
        <title>Genetic determinants of endophytism in the Arabidopsis root mycobiome.</title>
        <authorList>
            <person name="Mesny F."/>
            <person name="Miyauchi S."/>
            <person name="Thiergart T."/>
            <person name="Pickel B."/>
            <person name="Atanasova L."/>
            <person name="Karlsson M."/>
            <person name="Huettel B."/>
            <person name="Barry K.W."/>
            <person name="Haridas S."/>
            <person name="Chen C."/>
            <person name="Bauer D."/>
            <person name="Andreopoulos W."/>
            <person name="Pangilinan J."/>
            <person name="LaButti K."/>
            <person name="Riley R."/>
            <person name="Lipzen A."/>
            <person name="Clum A."/>
            <person name="Drula E."/>
            <person name="Henrissat B."/>
            <person name="Kohler A."/>
            <person name="Grigoriev I.V."/>
            <person name="Martin F.M."/>
            <person name="Hacquard S."/>
        </authorList>
    </citation>
    <scope>NUCLEOTIDE SEQUENCE</scope>
    <source>
        <strain evidence="9">MPI-CAGE-CH-0235</strain>
    </source>
</reference>
<evidence type="ECO:0000256" key="6">
    <source>
        <dbReference type="ARBA" id="ARBA00023242"/>
    </source>
</evidence>
<evidence type="ECO:0000256" key="2">
    <source>
        <dbReference type="ARBA" id="ARBA00005378"/>
    </source>
</evidence>
<feature type="compositionally biased region" description="Acidic residues" evidence="7">
    <location>
        <begin position="1"/>
        <end position="10"/>
    </location>
</feature>
<evidence type="ECO:0000256" key="3">
    <source>
        <dbReference type="ARBA" id="ARBA00022705"/>
    </source>
</evidence>
<keyword evidence="3" id="KW-0235">DNA replication</keyword>
<dbReference type="SUPFAM" id="SSF52540">
    <property type="entry name" value="P-loop containing nucleoside triphosphate hydrolases"/>
    <property type="match status" value="1"/>
</dbReference>
<dbReference type="SUPFAM" id="SSF48019">
    <property type="entry name" value="post-AAA+ oligomerization domain-like"/>
    <property type="match status" value="1"/>
</dbReference>
<dbReference type="FunFam" id="1.20.272.10:FF:000004">
    <property type="entry name" value="Replication factor C subunit 5"/>
    <property type="match status" value="1"/>
</dbReference>
<protein>
    <submittedName>
        <fullName evidence="9">Activator 1 subunit 3</fullName>
    </submittedName>
</protein>
<dbReference type="AlphaFoldDB" id="A0A8K0WSQ9"/>
<evidence type="ECO:0000256" key="4">
    <source>
        <dbReference type="ARBA" id="ARBA00022741"/>
    </source>
</evidence>
<dbReference type="EMBL" id="JAGPNK010000006">
    <property type="protein sequence ID" value="KAH7320105.1"/>
    <property type="molecule type" value="Genomic_DNA"/>
</dbReference>
<comment type="subcellular location">
    <subcellularLocation>
        <location evidence="1">Nucleus</location>
    </subcellularLocation>
</comment>
<dbReference type="GO" id="GO:0005634">
    <property type="term" value="C:nucleus"/>
    <property type="evidence" value="ECO:0007669"/>
    <property type="project" value="UniProtKB-SubCell"/>
</dbReference>
<proteinExistence type="inferred from homology"/>
<dbReference type="Proteomes" id="UP000813444">
    <property type="component" value="Unassembled WGS sequence"/>
</dbReference>
<feature type="region of interest" description="Disordered" evidence="7">
    <location>
        <begin position="847"/>
        <end position="870"/>
    </location>
</feature>
<dbReference type="GO" id="GO:0005524">
    <property type="term" value="F:ATP binding"/>
    <property type="evidence" value="ECO:0007669"/>
    <property type="project" value="UniProtKB-KW"/>
</dbReference>
<evidence type="ECO:0000256" key="5">
    <source>
        <dbReference type="ARBA" id="ARBA00022840"/>
    </source>
</evidence>
<dbReference type="PANTHER" id="PTHR31758:SF2">
    <property type="entry name" value="BTB_POZ DOMAIN-CONTAINING PROTEIN YLR108C"/>
    <property type="match status" value="1"/>
</dbReference>
<dbReference type="Gene3D" id="3.30.710.10">
    <property type="entry name" value="Potassium Channel Kv1.1, Chain A"/>
    <property type="match status" value="2"/>
</dbReference>
<dbReference type="InterPro" id="IPR027417">
    <property type="entry name" value="P-loop_NTPase"/>
</dbReference>
<gene>
    <name evidence="9" type="ORF">B0I35DRAFT_373609</name>
</gene>
<dbReference type="SMART" id="SM00382">
    <property type="entry name" value="AAA"/>
    <property type="match status" value="1"/>
</dbReference>
<dbReference type="Gene3D" id="1.20.272.10">
    <property type="match status" value="1"/>
</dbReference>
<dbReference type="Gene3D" id="3.40.50.300">
    <property type="entry name" value="P-loop containing nucleotide triphosphate hydrolases"/>
    <property type="match status" value="1"/>
</dbReference>
<keyword evidence="6" id="KW-0539">Nucleus</keyword>
<dbReference type="FunFam" id="3.40.50.300:FF:000129">
    <property type="entry name" value="Replication factor C subunit 5"/>
    <property type="match status" value="1"/>
</dbReference>
<sequence>MSDFEDEMDVDGPAPSKDITFTSEASKGKRSAANLPVEAEDSLPWVEKYRPATLADVSGHQDILATINKFIDSNRLPHLLFYGPPGTGKTSTILALARRIYGAANMRQMVLELNASDDRGIDVVREQIKTFASTKQIFMGGGRGGGGGASKSSAMAGFKLIILDEADAMTSTAQMALRRIMEKYTVNTRFCIIANYSHKLSPALLSRCTRFRFSPLKEPDIRVLVEKVVEEESIKIGAEAVDVLVRLSKGDMRRALNVLQACHASGMPLLPKNAPKVPDSEIVRETITTETIYTCIAAPPPDAIQEILSTLLNTSDVTSCLSTINSIKSTQGLALADIITALSEELAKLEVAPQVMISWLDGLAEIEHRIAGGASEMVQTGAVVGVVRGGKPKRRFTPFVVNLQCVLPFLCKASLVVDRAGPCRRTASGLSPNDLSLALMDTETRRHGQDDFGAGLREQNERTITQVPRILPHERVFPIQISSQLFKLSGASLSSDSPSYFSQYFLCQLKSSEAAGEEPTIRTLYIDRDPETFRDISLHLQGYHIQPRDGTHFVRLFADAQFYSLPKLVSQLYEESIFISIGHREFQFPRSIFNDPGNSPNYFSLGFAVSFSQKDEIFPGLDREGLIRPPSILPPSVPNRSADTFAELLHLLKGYPVHIRDETHRQELLRDARYFHFKGLEQRLIPHSISFNQIRRRYEITIRLETVQKSGISVAPAKEEDPLASWVNYARPYVDERAAELVLEMGGEDTKIHFSSTSPRAEFFRDTKARVARLFEVIATKLNLPPTTQPLGLLMASGGAGSQAASPGHTPLSEDHVRVVIEPETAIVLDGKEFNYEEPGASSAYYLDSPASTTTTPTATTTGGYAGASRKRRRADGGVVVASGQEEWLVKTGQWRLRIQSTRGGKAAVECVLVAVKLDAVTSELGRNAARSFLGS</sequence>